<gene>
    <name evidence="2" type="ORF">HU200_038044</name>
</gene>
<dbReference type="AlphaFoldDB" id="A0A835EGX7"/>
<evidence type="ECO:0000313" key="3">
    <source>
        <dbReference type="Proteomes" id="UP000636709"/>
    </source>
</evidence>
<evidence type="ECO:0000259" key="1">
    <source>
        <dbReference type="Pfam" id="PF03407"/>
    </source>
</evidence>
<comment type="caution">
    <text evidence="2">The sequence shown here is derived from an EMBL/GenBank/DDBJ whole genome shotgun (WGS) entry which is preliminary data.</text>
</comment>
<keyword evidence="3" id="KW-1185">Reference proteome</keyword>
<dbReference type="OrthoDB" id="540503at2759"/>
<proteinExistence type="predicted"/>
<dbReference type="PANTHER" id="PTHR46038">
    <property type="entry name" value="EXPRESSED PROTEIN-RELATED"/>
    <property type="match status" value="1"/>
</dbReference>
<reference evidence="2" key="1">
    <citation type="submission" date="2020-07" db="EMBL/GenBank/DDBJ databases">
        <title>Genome sequence and genetic diversity analysis of an under-domesticated orphan crop, white fonio (Digitaria exilis).</title>
        <authorList>
            <person name="Bennetzen J.L."/>
            <person name="Chen S."/>
            <person name="Ma X."/>
            <person name="Wang X."/>
            <person name="Yssel A.E.J."/>
            <person name="Chaluvadi S.R."/>
            <person name="Johnson M."/>
            <person name="Gangashetty P."/>
            <person name="Hamidou F."/>
            <person name="Sanogo M.D."/>
            <person name="Zwaenepoel A."/>
            <person name="Wallace J."/>
            <person name="Van De Peer Y."/>
            <person name="Van Deynze A."/>
        </authorList>
    </citation>
    <scope>NUCLEOTIDE SEQUENCE</scope>
    <source>
        <tissue evidence="2">Leaves</tissue>
    </source>
</reference>
<organism evidence="2 3">
    <name type="scientific">Digitaria exilis</name>
    <dbReference type="NCBI Taxonomy" id="1010633"/>
    <lineage>
        <taxon>Eukaryota</taxon>
        <taxon>Viridiplantae</taxon>
        <taxon>Streptophyta</taxon>
        <taxon>Embryophyta</taxon>
        <taxon>Tracheophyta</taxon>
        <taxon>Spermatophyta</taxon>
        <taxon>Magnoliopsida</taxon>
        <taxon>Liliopsida</taxon>
        <taxon>Poales</taxon>
        <taxon>Poaceae</taxon>
        <taxon>PACMAD clade</taxon>
        <taxon>Panicoideae</taxon>
        <taxon>Panicodae</taxon>
        <taxon>Paniceae</taxon>
        <taxon>Anthephorinae</taxon>
        <taxon>Digitaria</taxon>
    </lineage>
</organism>
<name>A0A835EGX7_9POAL</name>
<feature type="domain" description="Nucleotide-diphospho-sugar transferase" evidence="1">
    <location>
        <begin position="65"/>
        <end position="119"/>
    </location>
</feature>
<dbReference type="Proteomes" id="UP000636709">
    <property type="component" value="Unassembled WGS sequence"/>
</dbReference>
<dbReference type="InterPro" id="IPR005069">
    <property type="entry name" value="Nucl-diP-sugar_transferase"/>
</dbReference>
<dbReference type="Pfam" id="PF03407">
    <property type="entry name" value="Nucleotid_trans"/>
    <property type="match status" value="1"/>
</dbReference>
<dbReference type="EMBL" id="JACEFO010001901">
    <property type="protein sequence ID" value="KAF8694938.1"/>
    <property type="molecule type" value="Genomic_DNA"/>
</dbReference>
<sequence>MDDKTIIMTFTNEAWTAPGSLLLRTYSFVTSSSRTWTSPGCGTEPASPHPDRHGHVVRPVLRRQADNPYDLNKSANGGFVYAKASPRMMAFYGSWNGAQAAYPGAHEQDVFDQVKRNLTRCARCTPANCLIGLQAKLQKLTELFGEWKQFREKAALLGSNTTALTD</sequence>
<dbReference type="PANTHER" id="PTHR46038:SF5">
    <property type="entry name" value="NUCLEOTIDE-DIPHOSPHO-SUGAR TRANSFERASE FAMILY PROTEIN"/>
    <property type="match status" value="1"/>
</dbReference>
<protein>
    <recommendedName>
        <fullName evidence="1">Nucleotide-diphospho-sugar transferase domain-containing protein</fullName>
    </recommendedName>
</protein>
<accession>A0A835EGX7</accession>
<evidence type="ECO:0000313" key="2">
    <source>
        <dbReference type="EMBL" id="KAF8694938.1"/>
    </source>
</evidence>
<dbReference type="InterPro" id="IPR044821">
    <property type="entry name" value="At1g28695/At4g15970-like"/>
</dbReference>